<dbReference type="EMBL" id="JAKGSI010000001">
    <property type="protein sequence ID" value="MCF4005775.1"/>
    <property type="molecule type" value="Genomic_DNA"/>
</dbReference>
<evidence type="ECO:0000313" key="2">
    <source>
        <dbReference type="Proteomes" id="UP001139336"/>
    </source>
</evidence>
<dbReference type="Proteomes" id="UP001139336">
    <property type="component" value="Unassembled WGS sequence"/>
</dbReference>
<dbReference type="SUPFAM" id="SSF48150">
    <property type="entry name" value="DNA-glycosylase"/>
    <property type="match status" value="1"/>
</dbReference>
<protein>
    <submittedName>
        <fullName evidence="1">DNA-3-methyladenine glycosylase I</fullName>
    </submittedName>
</protein>
<dbReference type="InterPro" id="IPR011257">
    <property type="entry name" value="DNA_glycosylase"/>
</dbReference>
<proteinExistence type="predicted"/>
<dbReference type="GO" id="GO:0006284">
    <property type="term" value="P:base-excision repair"/>
    <property type="evidence" value="ECO:0007669"/>
    <property type="project" value="InterPro"/>
</dbReference>
<dbReference type="PANTHER" id="PTHR30037:SF4">
    <property type="entry name" value="DNA-3-METHYLADENINE GLYCOSYLASE I"/>
    <property type="match status" value="1"/>
</dbReference>
<accession>A0A9X1QRP6</accession>
<organism evidence="1 2">
    <name type="scientific">Corynebacterium uropygiale</name>
    <dbReference type="NCBI Taxonomy" id="1775911"/>
    <lineage>
        <taxon>Bacteria</taxon>
        <taxon>Bacillati</taxon>
        <taxon>Actinomycetota</taxon>
        <taxon>Actinomycetes</taxon>
        <taxon>Mycobacteriales</taxon>
        <taxon>Corynebacteriaceae</taxon>
        <taxon>Corynebacterium</taxon>
    </lineage>
</organism>
<gene>
    <name evidence="1" type="ORF">L1O03_01100</name>
</gene>
<dbReference type="AlphaFoldDB" id="A0A9X1QRP6"/>
<comment type="caution">
    <text evidence="1">The sequence shown here is derived from an EMBL/GenBank/DDBJ whole genome shotgun (WGS) entry which is preliminary data.</text>
</comment>
<dbReference type="InterPro" id="IPR052891">
    <property type="entry name" value="DNA-3mA_glycosylase"/>
</dbReference>
<dbReference type="Pfam" id="PF03352">
    <property type="entry name" value="Adenine_glyco"/>
    <property type="match status" value="1"/>
</dbReference>
<dbReference type="RefSeq" id="WP_236117577.1">
    <property type="nucleotide sequence ID" value="NZ_JAKGSI010000001.1"/>
</dbReference>
<evidence type="ECO:0000313" key="1">
    <source>
        <dbReference type="EMBL" id="MCF4005775.1"/>
    </source>
</evidence>
<dbReference type="PANTHER" id="PTHR30037">
    <property type="entry name" value="DNA-3-METHYLADENINE GLYCOSYLASE 1"/>
    <property type="match status" value="1"/>
</dbReference>
<dbReference type="InterPro" id="IPR005019">
    <property type="entry name" value="Adenine_glyco"/>
</dbReference>
<dbReference type="Gene3D" id="1.10.340.30">
    <property type="entry name" value="Hypothetical protein, domain 2"/>
    <property type="match status" value="1"/>
</dbReference>
<keyword evidence="2" id="KW-1185">Reference proteome</keyword>
<name>A0A9X1QRP6_9CORY</name>
<sequence>MTQTLQTTAQAAGTADPDVIRGEDGVLRPRWAAKDELLRAYYDEEWGFPVRDEQGIFERICLEGFQSGLSWSTILRKRPAFREVCEGFDPEKVASFGEKTIAELLADERIIRNPRKIHAMIRNARATLQLREAEGLADLVWSFEEPEPHPWRCWADIPSSTPASAALARRLKAAGFSFVGPTTMFALMQAIGIINCRVPLGGEESRREPGAGHLPL</sequence>
<dbReference type="GO" id="GO:0008725">
    <property type="term" value="F:DNA-3-methyladenine glycosylase activity"/>
    <property type="evidence" value="ECO:0007669"/>
    <property type="project" value="InterPro"/>
</dbReference>
<reference evidence="1" key="1">
    <citation type="submission" date="2022-01" db="EMBL/GenBank/DDBJ databases">
        <title>Corynebacterium sp. nov isolated from isolated from the feces of the greater white-fronted geese (Anser albifrons) at Poyang Lake, PR China.</title>
        <authorList>
            <person name="Liu Q."/>
        </authorList>
    </citation>
    <scope>NUCLEOTIDE SEQUENCE</scope>
    <source>
        <strain evidence="1">JCM 32435</strain>
    </source>
</reference>